<dbReference type="Proteomes" id="UP000521943">
    <property type="component" value="Unassembled WGS sequence"/>
</dbReference>
<gene>
    <name evidence="2" type="ORF">DFP72DRAFT_1013596</name>
</gene>
<evidence type="ECO:0000256" key="1">
    <source>
        <dbReference type="SAM" id="MobiDB-lite"/>
    </source>
</evidence>
<evidence type="ECO:0000313" key="3">
    <source>
        <dbReference type="Proteomes" id="UP000521943"/>
    </source>
</evidence>
<keyword evidence="3" id="KW-1185">Reference proteome</keyword>
<proteinExistence type="predicted"/>
<dbReference type="AlphaFoldDB" id="A0A8H6HR19"/>
<organism evidence="2 3">
    <name type="scientific">Ephemerocybe angulata</name>
    <dbReference type="NCBI Taxonomy" id="980116"/>
    <lineage>
        <taxon>Eukaryota</taxon>
        <taxon>Fungi</taxon>
        <taxon>Dikarya</taxon>
        <taxon>Basidiomycota</taxon>
        <taxon>Agaricomycotina</taxon>
        <taxon>Agaricomycetes</taxon>
        <taxon>Agaricomycetidae</taxon>
        <taxon>Agaricales</taxon>
        <taxon>Agaricineae</taxon>
        <taxon>Psathyrellaceae</taxon>
        <taxon>Ephemerocybe</taxon>
    </lineage>
</organism>
<evidence type="ECO:0000313" key="2">
    <source>
        <dbReference type="EMBL" id="KAF6750241.1"/>
    </source>
</evidence>
<reference evidence="2 3" key="1">
    <citation type="submission" date="2020-07" db="EMBL/GenBank/DDBJ databases">
        <title>Comparative genomics of pyrophilous fungi reveals a link between fire events and developmental genes.</title>
        <authorList>
            <consortium name="DOE Joint Genome Institute"/>
            <person name="Steindorff A.S."/>
            <person name="Carver A."/>
            <person name="Calhoun S."/>
            <person name="Stillman K."/>
            <person name="Liu H."/>
            <person name="Lipzen A."/>
            <person name="Pangilinan J."/>
            <person name="Labutti K."/>
            <person name="Bruns T.D."/>
            <person name="Grigoriev I.V."/>
        </authorList>
    </citation>
    <scope>NUCLEOTIDE SEQUENCE [LARGE SCALE GENOMIC DNA]</scope>
    <source>
        <strain evidence="2 3">CBS 144469</strain>
    </source>
</reference>
<sequence length="396" mass="43688">MYPGSENNTPGAGPPSSPSPDDNHPSAESVENDIIERLCYFYGYAEHPGLDRAAAEAFAKLGSRQHGAFLRNVGWDLSRPGVAGFLKSSRAPAVWKFASLFTTPEKPAKYGACFDLDPACPMYLGATPLPENLVTVERDPPLKPLYALNTSEPGGYILAFDCPSIALAAGRIAGYSSGENTMLTLLHTLHRYGCRFYTLLPTPSPVKCPPPPKPLLAVPERPVNYKFDQRDYEGYQEILASLLQLPRMRAAGMRGGYVWRLSREYVSFGAVFDGPKESNAQVIVREATEDKQSFVDDVLLETDIALIVGTYKVAGGRDGKGIMKSWWPSPETDEDVGEFSGTWNNFLEVGFQARLQAIKAGDAQPLSVSEWRKLKGWKGVRMWRKRLAEASKELFL</sequence>
<feature type="region of interest" description="Disordered" evidence="1">
    <location>
        <begin position="1"/>
        <end position="27"/>
    </location>
</feature>
<protein>
    <submittedName>
        <fullName evidence="2">Uncharacterized protein</fullName>
    </submittedName>
</protein>
<name>A0A8H6HR19_9AGAR</name>
<accession>A0A8H6HR19</accession>
<dbReference type="OrthoDB" id="3268696at2759"/>
<comment type="caution">
    <text evidence="2">The sequence shown here is derived from an EMBL/GenBank/DDBJ whole genome shotgun (WGS) entry which is preliminary data.</text>
</comment>
<dbReference type="EMBL" id="JACGCI010000058">
    <property type="protein sequence ID" value="KAF6750241.1"/>
    <property type="molecule type" value="Genomic_DNA"/>
</dbReference>